<dbReference type="EMBL" id="CP049109">
    <property type="protein sequence ID" value="QIG81524.1"/>
    <property type="molecule type" value="Genomic_DNA"/>
</dbReference>
<dbReference type="SUPFAM" id="SSF56601">
    <property type="entry name" value="beta-lactamase/transpeptidase-like"/>
    <property type="match status" value="1"/>
</dbReference>
<evidence type="ECO:0000313" key="4">
    <source>
        <dbReference type="EMBL" id="QIG81524.1"/>
    </source>
</evidence>
<dbReference type="Pfam" id="PF11954">
    <property type="entry name" value="DUF3471"/>
    <property type="match status" value="1"/>
</dbReference>
<dbReference type="InterPro" id="IPR012338">
    <property type="entry name" value="Beta-lactam/transpept-like"/>
</dbReference>
<gene>
    <name evidence="4" type="ORF">G5C33_18190</name>
</gene>
<proteinExistence type="predicted"/>
<keyword evidence="5" id="KW-1185">Reference proteome</keyword>
<dbReference type="Pfam" id="PF00144">
    <property type="entry name" value="Beta-lactamase"/>
    <property type="match status" value="1"/>
</dbReference>
<evidence type="ECO:0000259" key="3">
    <source>
        <dbReference type="Pfam" id="PF11954"/>
    </source>
</evidence>
<dbReference type="Gene3D" id="2.40.128.600">
    <property type="match status" value="1"/>
</dbReference>
<evidence type="ECO:0000313" key="5">
    <source>
        <dbReference type="Proteomes" id="UP000501568"/>
    </source>
</evidence>
<dbReference type="InterPro" id="IPR050491">
    <property type="entry name" value="AmpC-like"/>
</dbReference>
<evidence type="ECO:0000259" key="2">
    <source>
        <dbReference type="Pfam" id="PF00144"/>
    </source>
</evidence>
<dbReference type="AlphaFoldDB" id="A0A6G6Y9B1"/>
<dbReference type="KEGG" id="spzr:G5C33_18190"/>
<organism evidence="4 5">
    <name type="scientific">Stakelama tenebrarum</name>
    <dbReference type="NCBI Taxonomy" id="2711215"/>
    <lineage>
        <taxon>Bacteria</taxon>
        <taxon>Pseudomonadati</taxon>
        <taxon>Pseudomonadota</taxon>
        <taxon>Alphaproteobacteria</taxon>
        <taxon>Sphingomonadales</taxon>
        <taxon>Sphingomonadaceae</taxon>
        <taxon>Stakelama</taxon>
    </lineage>
</organism>
<dbReference type="RefSeq" id="WP_165328451.1">
    <property type="nucleotide sequence ID" value="NZ_CP049109.1"/>
</dbReference>
<keyword evidence="4" id="KW-0378">Hydrolase</keyword>
<feature type="domain" description="Beta-lactamase-related" evidence="2">
    <location>
        <begin position="33"/>
        <end position="376"/>
    </location>
</feature>
<dbReference type="Proteomes" id="UP000501568">
    <property type="component" value="Chromosome"/>
</dbReference>
<reference evidence="4 5" key="1">
    <citation type="submission" date="2020-02" db="EMBL/GenBank/DDBJ databases">
        <authorList>
            <person name="Zheng R.K."/>
            <person name="Sun C.M."/>
        </authorList>
    </citation>
    <scope>NUCLEOTIDE SEQUENCE [LARGE SCALE GENOMIC DNA]</scope>
    <source>
        <strain evidence="5">zrk23</strain>
    </source>
</reference>
<feature type="domain" description="Peptidase S12 Pab87-related C-terminal" evidence="3">
    <location>
        <begin position="423"/>
        <end position="524"/>
    </location>
</feature>
<feature type="signal peptide" evidence="1">
    <location>
        <begin position="1"/>
        <end position="25"/>
    </location>
</feature>
<accession>A0A6G6Y9B1</accession>
<dbReference type="InterPro" id="IPR001466">
    <property type="entry name" value="Beta-lactam-related"/>
</dbReference>
<dbReference type="PANTHER" id="PTHR46825:SF15">
    <property type="entry name" value="BETA-LACTAMASE-RELATED DOMAIN-CONTAINING PROTEIN"/>
    <property type="match status" value="1"/>
</dbReference>
<dbReference type="Gene3D" id="3.40.710.10">
    <property type="entry name" value="DD-peptidase/beta-lactamase superfamily"/>
    <property type="match status" value="1"/>
</dbReference>
<dbReference type="InterPro" id="IPR021860">
    <property type="entry name" value="Peptidase_S12_Pab87-rel_C"/>
</dbReference>
<sequence>MIQTLRRVVALPALILAALPGVALADPPAGFVEHVEQLRQRSGSPGIAIAIVEHGEPVLVRGWGVRETGKPAPVDADTLFQIGSSGKAFTVAALALLVDRGQLGWDDKVIDHMPWFRMYDPWVTNEMTVRDLLTHRSGLGLGQGDLLFVPRASLSREETVRRLRYMKPATSFRSAYAYDNILYTAAGQLIEEVTGKRWESFIVDELLRPAGMDRATATNESRLATANRAHPHARVSGVIRGDGPITALDEREVYISANAAPAGGLALSAEELARWLQIQLGHGALPEGGRLYSEAAAKEMWAPVTPMPLPAWPAPIDAARPSYNSYALGWTVEDYHGVRVIEHGGGVYGSITMVVLLPDQDVGFAIVVNSEESELRRGLMYELLDHYTGREPVDWYGRFDQFMNAMVAGGKAALEGAHGDAAPVGPSLSLDRYVGTYHDPWYGDVVVGRDGAGLTIDFTTTPDMAGRLEHYQYDSFVTRFSDTGIENAVVTFQLNDDGSVDRVKMRAESPIADFSYDYRDLDLRPVESE</sequence>
<dbReference type="PANTHER" id="PTHR46825">
    <property type="entry name" value="D-ALANYL-D-ALANINE-CARBOXYPEPTIDASE/ENDOPEPTIDASE AMPH"/>
    <property type="match status" value="1"/>
</dbReference>
<dbReference type="GO" id="GO:0016787">
    <property type="term" value="F:hydrolase activity"/>
    <property type="evidence" value="ECO:0007669"/>
    <property type="project" value="UniProtKB-KW"/>
</dbReference>
<feature type="chain" id="PRO_5026181259" evidence="1">
    <location>
        <begin position="26"/>
        <end position="529"/>
    </location>
</feature>
<name>A0A6G6Y9B1_9SPHN</name>
<keyword evidence="1" id="KW-0732">Signal</keyword>
<protein>
    <submittedName>
        <fullName evidence="4">Serine hydrolase</fullName>
    </submittedName>
</protein>
<evidence type="ECO:0000256" key="1">
    <source>
        <dbReference type="SAM" id="SignalP"/>
    </source>
</evidence>